<feature type="region of interest" description="Disordered" evidence="1">
    <location>
        <begin position="199"/>
        <end position="327"/>
    </location>
</feature>
<evidence type="ECO:0000313" key="3">
    <source>
        <dbReference type="EMBL" id="KAF1950608.1"/>
    </source>
</evidence>
<evidence type="ECO:0000259" key="2">
    <source>
        <dbReference type="Pfam" id="PF23155"/>
    </source>
</evidence>
<proteinExistence type="predicted"/>
<dbReference type="EMBL" id="ML977024">
    <property type="protein sequence ID" value="KAF1950608.1"/>
    <property type="molecule type" value="Genomic_DNA"/>
</dbReference>
<organism evidence="3 4">
    <name type="scientific">Byssothecium circinans</name>
    <dbReference type="NCBI Taxonomy" id="147558"/>
    <lineage>
        <taxon>Eukaryota</taxon>
        <taxon>Fungi</taxon>
        <taxon>Dikarya</taxon>
        <taxon>Ascomycota</taxon>
        <taxon>Pezizomycotina</taxon>
        <taxon>Dothideomycetes</taxon>
        <taxon>Pleosporomycetidae</taxon>
        <taxon>Pleosporales</taxon>
        <taxon>Massarineae</taxon>
        <taxon>Massarinaceae</taxon>
        <taxon>Byssothecium</taxon>
    </lineage>
</organism>
<dbReference type="Proteomes" id="UP000800035">
    <property type="component" value="Unassembled WGS sequence"/>
</dbReference>
<dbReference type="PANTHER" id="PTHR38117">
    <property type="entry name" value="NACHT AND WD40 DOMAIN PROTEIN"/>
    <property type="match status" value="1"/>
</dbReference>
<feature type="domain" description="DUF7053" evidence="2">
    <location>
        <begin position="5"/>
        <end position="178"/>
    </location>
</feature>
<protein>
    <recommendedName>
        <fullName evidence="2">DUF7053 domain-containing protein</fullName>
    </recommendedName>
</protein>
<reference evidence="3" key="1">
    <citation type="journal article" date="2020" name="Stud. Mycol.">
        <title>101 Dothideomycetes genomes: a test case for predicting lifestyles and emergence of pathogens.</title>
        <authorList>
            <person name="Haridas S."/>
            <person name="Albert R."/>
            <person name="Binder M."/>
            <person name="Bloem J."/>
            <person name="Labutti K."/>
            <person name="Salamov A."/>
            <person name="Andreopoulos B."/>
            <person name="Baker S."/>
            <person name="Barry K."/>
            <person name="Bills G."/>
            <person name="Bluhm B."/>
            <person name="Cannon C."/>
            <person name="Castanera R."/>
            <person name="Culley D."/>
            <person name="Daum C."/>
            <person name="Ezra D."/>
            <person name="Gonzalez J."/>
            <person name="Henrissat B."/>
            <person name="Kuo A."/>
            <person name="Liang C."/>
            <person name="Lipzen A."/>
            <person name="Lutzoni F."/>
            <person name="Magnuson J."/>
            <person name="Mondo S."/>
            <person name="Nolan M."/>
            <person name="Ohm R."/>
            <person name="Pangilinan J."/>
            <person name="Park H.-J."/>
            <person name="Ramirez L."/>
            <person name="Alfaro M."/>
            <person name="Sun H."/>
            <person name="Tritt A."/>
            <person name="Yoshinaga Y."/>
            <person name="Zwiers L.-H."/>
            <person name="Turgeon B."/>
            <person name="Goodwin S."/>
            <person name="Spatafora J."/>
            <person name="Crous P."/>
            <person name="Grigoriev I."/>
        </authorList>
    </citation>
    <scope>NUCLEOTIDE SEQUENCE</scope>
    <source>
        <strain evidence="3">CBS 675.92</strain>
    </source>
</reference>
<dbReference type="Pfam" id="PF23155">
    <property type="entry name" value="DUF7053"/>
    <property type="match status" value="1"/>
</dbReference>
<evidence type="ECO:0000256" key="1">
    <source>
        <dbReference type="SAM" id="MobiDB-lite"/>
    </source>
</evidence>
<keyword evidence="4" id="KW-1185">Reference proteome</keyword>
<feature type="compositionally biased region" description="Basic and acidic residues" evidence="1">
    <location>
        <begin position="294"/>
        <end position="327"/>
    </location>
</feature>
<dbReference type="PANTHER" id="PTHR38117:SF1">
    <property type="entry name" value="DUF3074 DOMAIN-CONTAINING PROTEIN"/>
    <property type="match status" value="1"/>
</dbReference>
<gene>
    <name evidence="3" type="ORF">CC80DRAFT_496681</name>
</gene>
<evidence type="ECO:0000313" key="4">
    <source>
        <dbReference type="Proteomes" id="UP000800035"/>
    </source>
</evidence>
<accession>A0A6A5TE69</accession>
<dbReference type="InterPro" id="IPR055481">
    <property type="entry name" value="DUF7053"/>
</dbReference>
<dbReference type="AlphaFoldDB" id="A0A6A5TE69"/>
<dbReference type="OrthoDB" id="4276610at2759"/>
<name>A0A6A5TE69_9PLEO</name>
<sequence>MTLAKHNYHTAAPIPPHLTPADVISALHDHDTCLSLQALTTRHEKLPETAPEILKDTFWYPLDVHPIETYSVTEVMKYMPYFSWGQYNLTFPSHFQNTPHGLKTRADASGTVVRAEFRVIRGDSVDGEVDGEGQGLGDVEFVLVEDVEVTCSWYMMPVVRGKMEGAHRDICRKVVEKVIMEKTQADIAKLAAADKGKARAETPVLSQIHTPVRIHTPPVKRNSLGKRESGGSTKIDSPFRRESGTSSPFKRDSGGKPDSPLKMEALKSPANVDTSYRIELPEQEHTPVQPKVPETPEKTPESEEEAKVVKTPESEDDKEAVSLEKVA</sequence>
<feature type="compositionally biased region" description="Basic and acidic residues" evidence="1">
    <location>
        <begin position="237"/>
        <end position="265"/>
    </location>
</feature>